<keyword evidence="4 6" id="KW-1133">Transmembrane helix</keyword>
<evidence type="ECO:0000256" key="3">
    <source>
        <dbReference type="ARBA" id="ARBA00022692"/>
    </source>
</evidence>
<feature type="transmembrane region" description="Helical" evidence="6">
    <location>
        <begin position="35"/>
        <end position="57"/>
    </location>
</feature>
<dbReference type="PROSITE" id="PS50850">
    <property type="entry name" value="MFS"/>
    <property type="match status" value="1"/>
</dbReference>
<dbReference type="AlphaFoldDB" id="A0A563VWG0"/>
<protein>
    <submittedName>
        <fullName evidence="8">Major facilitator superfamily MFS_1</fullName>
    </submittedName>
</protein>
<accession>A0A563VWG0</accession>
<dbReference type="CDD" id="cd06173">
    <property type="entry name" value="MFS_MefA_like"/>
    <property type="match status" value="1"/>
</dbReference>
<keyword evidence="2" id="KW-1003">Cell membrane</keyword>
<feature type="domain" description="Major facilitator superfamily (MFS) profile" evidence="7">
    <location>
        <begin position="1"/>
        <end position="414"/>
    </location>
</feature>
<keyword evidence="3 6" id="KW-0812">Transmembrane</keyword>
<comment type="subcellular location">
    <subcellularLocation>
        <location evidence="1">Cell membrane</location>
        <topology evidence="1">Multi-pass membrane protein</topology>
    </subcellularLocation>
</comment>
<evidence type="ECO:0000256" key="1">
    <source>
        <dbReference type="ARBA" id="ARBA00004651"/>
    </source>
</evidence>
<evidence type="ECO:0000256" key="4">
    <source>
        <dbReference type="ARBA" id="ARBA00022989"/>
    </source>
</evidence>
<evidence type="ECO:0000256" key="5">
    <source>
        <dbReference type="ARBA" id="ARBA00023136"/>
    </source>
</evidence>
<dbReference type="InterPro" id="IPR020846">
    <property type="entry name" value="MFS_dom"/>
</dbReference>
<dbReference type="Proteomes" id="UP000320055">
    <property type="component" value="Unassembled WGS sequence"/>
</dbReference>
<reference evidence="8 9" key="1">
    <citation type="submission" date="2019-01" db="EMBL/GenBank/DDBJ databases">
        <authorList>
            <person name="Brito A."/>
        </authorList>
    </citation>
    <scope>NUCLEOTIDE SEQUENCE [LARGE SCALE GENOMIC DNA]</scope>
    <source>
        <strain evidence="8">1</strain>
    </source>
</reference>
<keyword evidence="5 6" id="KW-0472">Membrane</keyword>
<dbReference type="InterPro" id="IPR036259">
    <property type="entry name" value="MFS_trans_sf"/>
</dbReference>
<feature type="transmembrane region" description="Helical" evidence="6">
    <location>
        <begin position="134"/>
        <end position="154"/>
    </location>
</feature>
<feature type="transmembrane region" description="Helical" evidence="6">
    <location>
        <begin position="246"/>
        <end position="265"/>
    </location>
</feature>
<gene>
    <name evidence="8" type="ORF">H1P_3670004</name>
</gene>
<evidence type="ECO:0000313" key="9">
    <source>
        <dbReference type="Proteomes" id="UP000320055"/>
    </source>
</evidence>
<evidence type="ECO:0000313" key="8">
    <source>
        <dbReference type="EMBL" id="VEP15756.1"/>
    </source>
</evidence>
<feature type="transmembrane region" description="Helical" evidence="6">
    <location>
        <begin position="212"/>
        <end position="234"/>
    </location>
</feature>
<keyword evidence="9" id="KW-1185">Reference proteome</keyword>
<feature type="transmembrane region" description="Helical" evidence="6">
    <location>
        <begin position="91"/>
        <end position="113"/>
    </location>
</feature>
<organism evidence="8 9">
    <name type="scientific">Hyella patelloides LEGE 07179</name>
    <dbReference type="NCBI Taxonomy" id="945734"/>
    <lineage>
        <taxon>Bacteria</taxon>
        <taxon>Bacillati</taxon>
        <taxon>Cyanobacteriota</taxon>
        <taxon>Cyanophyceae</taxon>
        <taxon>Pleurocapsales</taxon>
        <taxon>Hyellaceae</taxon>
        <taxon>Hyella</taxon>
    </lineage>
</organism>
<evidence type="ECO:0000256" key="6">
    <source>
        <dbReference type="SAM" id="Phobius"/>
    </source>
</evidence>
<dbReference type="PANTHER" id="PTHR23513">
    <property type="entry name" value="INTEGRAL MEMBRANE EFFLUX PROTEIN-RELATED"/>
    <property type="match status" value="1"/>
</dbReference>
<dbReference type="GO" id="GO:0005886">
    <property type="term" value="C:plasma membrane"/>
    <property type="evidence" value="ECO:0007669"/>
    <property type="project" value="UniProtKB-SubCell"/>
</dbReference>
<feature type="transmembrane region" description="Helical" evidence="6">
    <location>
        <begin position="160"/>
        <end position="179"/>
    </location>
</feature>
<evidence type="ECO:0000259" key="7">
    <source>
        <dbReference type="PROSITE" id="PS50850"/>
    </source>
</evidence>
<dbReference type="InterPro" id="IPR011701">
    <property type="entry name" value="MFS"/>
</dbReference>
<sequence length="418" mass="45621">MTVCLGQLVSILGSGLSNFALDVWVYQQHGSVTELSFLILASSFPMVVISPFAGILIDRWNRRWVMIFSDCGAAITTVALIILLVSENIQIWHIYLASIAISIVSGFQIPAFAAATTTLVPQKHLARANSMTQLSQAVGQLVSPILAGFLLEFIHLSGIFTLDLVSFVFALAILLFVRFPNHKTTASKETFKVSVLSRTLDGWRYLKAHYGLMALSLFFAGSNFLVGIVQVSIYPLVLSFASEVQLGTILSFGGIGMIIGSILVGTWGNSRKKYINLFFYFMFLQGFAIAVAGIYPSVLLFSTASFLFFLGLPFVNSCMQIILQKKVSPDIQGRVFSFNNAIAYSSLPLAYLIAGPLADKIFEPLMLQDGLLASTIGKFIGTGNGRGIGLMFILLGGLNILITAISYQYKPLRNIEDK</sequence>
<dbReference type="SUPFAM" id="SSF103473">
    <property type="entry name" value="MFS general substrate transporter"/>
    <property type="match status" value="1"/>
</dbReference>
<feature type="transmembrane region" description="Helical" evidence="6">
    <location>
        <begin position="64"/>
        <end position="85"/>
    </location>
</feature>
<dbReference type="PANTHER" id="PTHR23513:SF6">
    <property type="entry name" value="MAJOR FACILITATOR SUPERFAMILY ASSOCIATED DOMAIN-CONTAINING PROTEIN"/>
    <property type="match status" value="1"/>
</dbReference>
<dbReference type="Gene3D" id="1.20.1250.20">
    <property type="entry name" value="MFS general substrate transporter like domains"/>
    <property type="match status" value="1"/>
</dbReference>
<name>A0A563VWG0_9CYAN</name>
<dbReference type="EMBL" id="CAACVJ010000298">
    <property type="protein sequence ID" value="VEP15756.1"/>
    <property type="molecule type" value="Genomic_DNA"/>
</dbReference>
<feature type="transmembrane region" description="Helical" evidence="6">
    <location>
        <begin position="335"/>
        <end position="354"/>
    </location>
</feature>
<feature type="transmembrane region" description="Helical" evidence="6">
    <location>
        <begin position="388"/>
        <end position="409"/>
    </location>
</feature>
<dbReference type="Pfam" id="PF07690">
    <property type="entry name" value="MFS_1"/>
    <property type="match status" value="1"/>
</dbReference>
<evidence type="ECO:0000256" key="2">
    <source>
        <dbReference type="ARBA" id="ARBA00022475"/>
    </source>
</evidence>
<proteinExistence type="predicted"/>
<dbReference type="GO" id="GO:0022857">
    <property type="term" value="F:transmembrane transporter activity"/>
    <property type="evidence" value="ECO:0007669"/>
    <property type="project" value="InterPro"/>
</dbReference>
<feature type="transmembrane region" description="Helical" evidence="6">
    <location>
        <begin position="304"/>
        <end position="323"/>
    </location>
</feature>
<feature type="transmembrane region" description="Helical" evidence="6">
    <location>
        <begin position="277"/>
        <end position="298"/>
    </location>
</feature>